<dbReference type="EMBL" id="VSSQ01000097">
    <property type="protein sequence ID" value="MPL76480.1"/>
    <property type="molecule type" value="Genomic_DNA"/>
</dbReference>
<dbReference type="PANTHER" id="PTHR34985">
    <property type="entry name" value="SLR0554 PROTEIN"/>
    <property type="match status" value="1"/>
</dbReference>
<reference evidence="3" key="1">
    <citation type="submission" date="2019-08" db="EMBL/GenBank/DDBJ databases">
        <authorList>
            <person name="Kucharzyk K."/>
            <person name="Murdoch R.W."/>
            <person name="Higgins S."/>
            <person name="Loffler F."/>
        </authorList>
    </citation>
    <scope>NUCLEOTIDE SEQUENCE</scope>
</reference>
<evidence type="ECO:0000313" key="3">
    <source>
        <dbReference type="EMBL" id="MPL76480.1"/>
    </source>
</evidence>
<feature type="region of interest" description="Disordered" evidence="1">
    <location>
        <begin position="193"/>
        <end position="215"/>
    </location>
</feature>
<dbReference type="Pfam" id="PF05272">
    <property type="entry name" value="VapE-like_dom"/>
    <property type="match status" value="1"/>
</dbReference>
<name>A0A644UCB5_9ZZZZ</name>
<accession>A0A644UCB5</accession>
<gene>
    <name evidence="3" type="ORF">SDC9_22325</name>
</gene>
<comment type="caution">
    <text evidence="3">The sequence shown here is derived from an EMBL/GenBank/DDBJ whole genome shotgun (WGS) entry which is preliminary data.</text>
</comment>
<dbReference type="AlphaFoldDB" id="A0A644UCB5"/>
<feature type="compositionally biased region" description="Polar residues" evidence="1">
    <location>
        <begin position="201"/>
        <end position="214"/>
    </location>
</feature>
<dbReference type="PANTHER" id="PTHR34985:SF1">
    <property type="entry name" value="SLR0554 PROTEIN"/>
    <property type="match status" value="1"/>
</dbReference>
<feature type="domain" description="Virulence-associated protein E-like" evidence="2">
    <location>
        <begin position="452"/>
        <end position="669"/>
    </location>
</feature>
<sequence>MRDLNIAYGNSRTAKHWSNKTIRFSDLKERLKTTIRTSESAEEYAKFTKAQRDAVKDHGGFVAGVLKGGRRKIDTVESRSMVALDGDRIDAEFLKDYEKNAPYTSALYTTHSHTDENPRVRAVFPLTRDVTSEEYVAVARYLAQALGMDYFDECSYQPNQLMYWPSTPSNGVFVYKETDKDWLDPDEILSAHPEWTDPTRLPTSSRESKANTASFKKVQDPLEKEGVVGLFNRVYFPVNLAVDEFLSDVYEPTDTDSRYHLIESSSMAGVEIKENGKFVYSHHAKDPAYLKLCNAFDIVRIHKFGDDDEKKSYKQMCEFVMTLDKVKLADLEEKKRMAAEEFAEDTDWQTKLRYMPRSKCLENSVWNLMLILNNDPDFANIAFNELVGRVQITGAVPWTRPGDNKFWRDADTAQMKALIDIRYETFSSRNHDVAFTKVVEDRHFNPLREWLDALPEWDGVTRLENLYIDFLGANSTGYVKAATRKSFVAAVARIYEPGTKFDSVVVLVGPQGCGKSTVFARMGKEYYSDSLNLTDMKDKAGAEKLQGYWLLELGELAGLKKADIEVVKAFVSRTDDIYRPSYGRTVESHPRQCVIVGTTNSDTGFLRDITGNRRFWPIKVTGKSKRKSWDITSEDVLQMWAEAKYMYGQGEPLYLNMEESSEALSEQIDAMETDERQGIVEEYLNTILPDNWNSMDLYERRNFFTDNTVVKGTVQRKTVSNTEIWSECFCRNLSDLKPSDSYAIAALMTKVDSWQRTDKIRKLAIYGRQRIYERL</sequence>
<evidence type="ECO:0000259" key="2">
    <source>
        <dbReference type="Pfam" id="PF05272"/>
    </source>
</evidence>
<dbReference type="InterPro" id="IPR027417">
    <property type="entry name" value="P-loop_NTPase"/>
</dbReference>
<proteinExistence type="predicted"/>
<protein>
    <recommendedName>
        <fullName evidence="2">Virulence-associated protein E-like domain-containing protein</fullName>
    </recommendedName>
</protein>
<dbReference type="InterPro" id="IPR007936">
    <property type="entry name" value="VapE-like_dom"/>
</dbReference>
<organism evidence="3">
    <name type="scientific">bioreactor metagenome</name>
    <dbReference type="NCBI Taxonomy" id="1076179"/>
    <lineage>
        <taxon>unclassified sequences</taxon>
        <taxon>metagenomes</taxon>
        <taxon>ecological metagenomes</taxon>
    </lineage>
</organism>
<dbReference type="SUPFAM" id="SSF52540">
    <property type="entry name" value="P-loop containing nucleoside triphosphate hydrolases"/>
    <property type="match status" value="1"/>
</dbReference>
<evidence type="ECO:0000256" key="1">
    <source>
        <dbReference type="SAM" id="MobiDB-lite"/>
    </source>
</evidence>